<dbReference type="GO" id="GO:0005524">
    <property type="term" value="F:ATP binding"/>
    <property type="evidence" value="ECO:0007669"/>
    <property type="project" value="UniProtKB-KW"/>
</dbReference>
<evidence type="ECO:0000256" key="3">
    <source>
        <dbReference type="ARBA" id="ARBA00022723"/>
    </source>
</evidence>
<dbReference type="PANTHER" id="PTHR30580">
    <property type="entry name" value="PRIMOSOMAL PROTEIN N"/>
    <property type="match status" value="1"/>
</dbReference>
<evidence type="ECO:0000256" key="4">
    <source>
        <dbReference type="ARBA" id="ARBA00022741"/>
    </source>
</evidence>
<dbReference type="GO" id="GO:0006270">
    <property type="term" value="P:DNA replication initiation"/>
    <property type="evidence" value="ECO:0007669"/>
    <property type="project" value="TreeGrafter"/>
</dbReference>
<dbReference type="GO" id="GO:1990077">
    <property type="term" value="C:primosome complex"/>
    <property type="evidence" value="ECO:0007669"/>
    <property type="project" value="UniProtKB-KW"/>
</dbReference>
<dbReference type="PANTHER" id="PTHR30580:SF0">
    <property type="entry name" value="PRIMOSOMAL PROTEIN N"/>
    <property type="match status" value="1"/>
</dbReference>
<dbReference type="EC" id="5.6.2.4" evidence="11"/>
<keyword evidence="6" id="KW-0347">Helicase</keyword>
<dbReference type="GO" id="GO:0046872">
    <property type="term" value="F:metal ion binding"/>
    <property type="evidence" value="ECO:0007669"/>
    <property type="project" value="UniProtKB-KW"/>
</dbReference>
<evidence type="ECO:0000313" key="14">
    <source>
        <dbReference type="EMBL" id="SVB17321.1"/>
    </source>
</evidence>
<dbReference type="InterPro" id="IPR014001">
    <property type="entry name" value="Helicase_ATP-bd"/>
</dbReference>
<dbReference type="Gene3D" id="3.40.50.300">
    <property type="entry name" value="P-loop containing nucleotide triphosphate hydrolases"/>
    <property type="match status" value="1"/>
</dbReference>
<evidence type="ECO:0000256" key="8">
    <source>
        <dbReference type="ARBA" id="ARBA00022840"/>
    </source>
</evidence>
<keyword evidence="1" id="KW-0639">Primosome</keyword>
<comment type="catalytic activity">
    <reaction evidence="12">
        <text>ATP + H2O = ADP + phosphate + H(+)</text>
        <dbReference type="Rhea" id="RHEA:13065"/>
        <dbReference type="ChEBI" id="CHEBI:15377"/>
        <dbReference type="ChEBI" id="CHEBI:15378"/>
        <dbReference type="ChEBI" id="CHEBI:30616"/>
        <dbReference type="ChEBI" id="CHEBI:43474"/>
        <dbReference type="ChEBI" id="CHEBI:456216"/>
        <dbReference type="EC" id="5.6.2.4"/>
    </reaction>
</comment>
<feature type="non-terminal residue" evidence="14">
    <location>
        <position position="642"/>
    </location>
</feature>
<keyword evidence="3" id="KW-0479">Metal-binding</keyword>
<dbReference type="GO" id="GO:0006310">
    <property type="term" value="P:DNA recombination"/>
    <property type="evidence" value="ECO:0007669"/>
    <property type="project" value="InterPro"/>
</dbReference>
<evidence type="ECO:0000256" key="9">
    <source>
        <dbReference type="ARBA" id="ARBA00023125"/>
    </source>
</evidence>
<dbReference type="Gene3D" id="3.40.1440.60">
    <property type="entry name" value="PriA, 3(prime) DNA-binding domain"/>
    <property type="match status" value="1"/>
</dbReference>
<keyword evidence="9" id="KW-0238">DNA-binding</keyword>
<accession>A0A382BV06</accession>
<dbReference type="NCBIfam" id="TIGR00595">
    <property type="entry name" value="priA"/>
    <property type="match status" value="1"/>
</dbReference>
<keyword evidence="7" id="KW-0862">Zinc</keyword>
<dbReference type="FunFam" id="3.40.50.300:FF:000489">
    <property type="entry name" value="Primosome assembly protein PriA"/>
    <property type="match status" value="1"/>
</dbReference>
<dbReference type="InterPro" id="IPR041222">
    <property type="entry name" value="PriA_3primeBD"/>
</dbReference>
<keyword evidence="2" id="KW-0235">DNA replication</keyword>
<dbReference type="SMART" id="SM00487">
    <property type="entry name" value="DEXDc"/>
    <property type="match status" value="1"/>
</dbReference>
<evidence type="ECO:0000256" key="12">
    <source>
        <dbReference type="ARBA" id="ARBA00048988"/>
    </source>
</evidence>
<protein>
    <recommendedName>
        <fullName evidence="11">DNA 3'-5' helicase</fullName>
        <ecNumber evidence="11">5.6.2.4</ecNumber>
    </recommendedName>
</protein>
<evidence type="ECO:0000256" key="1">
    <source>
        <dbReference type="ARBA" id="ARBA00022515"/>
    </source>
</evidence>
<dbReference type="InterPro" id="IPR027417">
    <property type="entry name" value="P-loop_NTPase"/>
</dbReference>
<feature type="domain" description="Helicase ATP-binding" evidence="13">
    <location>
        <begin position="290"/>
        <end position="457"/>
    </location>
</feature>
<dbReference type="PROSITE" id="PS51192">
    <property type="entry name" value="HELICASE_ATP_BIND_1"/>
    <property type="match status" value="1"/>
</dbReference>
<dbReference type="InterPro" id="IPR005259">
    <property type="entry name" value="PriA"/>
</dbReference>
<keyword evidence="10" id="KW-0413">Isomerase</keyword>
<gene>
    <name evidence="14" type="ORF">METZ01_LOCUS170175</name>
</gene>
<dbReference type="GO" id="GO:0006269">
    <property type="term" value="P:DNA replication, synthesis of primer"/>
    <property type="evidence" value="ECO:0007669"/>
    <property type="project" value="UniProtKB-KW"/>
</dbReference>
<evidence type="ECO:0000256" key="10">
    <source>
        <dbReference type="ARBA" id="ARBA00023235"/>
    </source>
</evidence>
<dbReference type="GO" id="GO:0016787">
    <property type="term" value="F:hydrolase activity"/>
    <property type="evidence" value="ECO:0007669"/>
    <property type="project" value="UniProtKB-KW"/>
</dbReference>
<keyword evidence="5" id="KW-0378">Hydrolase</keyword>
<evidence type="ECO:0000256" key="2">
    <source>
        <dbReference type="ARBA" id="ARBA00022705"/>
    </source>
</evidence>
<dbReference type="GO" id="GO:0003677">
    <property type="term" value="F:DNA binding"/>
    <property type="evidence" value="ECO:0007669"/>
    <property type="project" value="UniProtKB-KW"/>
</dbReference>
<evidence type="ECO:0000256" key="11">
    <source>
        <dbReference type="ARBA" id="ARBA00034808"/>
    </source>
</evidence>
<dbReference type="InterPro" id="IPR042115">
    <property type="entry name" value="PriA_3primeBD_sf"/>
</dbReference>
<sequence length="642" mass="71217">MRYAEVAVDAPVGHARTFSYSIPPQYSLEPGQMVWIPFGSRVTQGIVVGLAETSQVEVTRDIIAPIEPSPLVDEVHMKLARWLSEYYLCSLFNAVSLMLPPGFEGQVRSQIFSGDTPRDADTLGSMPPQTLHALETLTGDSRVKEADFVKLLGRGGERELARLIDRGLLSRRVDIPAPGLSPRHSCNLFAIEEPDAEQEPQEVANRLPQRQSNLLQAVRSAPGGYPITLANKEFGWGVGNALVEKGLAGLEWIRTESAPVAQTEQKHSGPRLVLTQSQENALASITQALDDPARSPRSFLLHGVTGSGKTEVYLQAIQNVVDRGEQAIFLVPEISLTPQTLDRVGSRFPGRVALLHSRLTPRQKFDQWWKIQSGEYDVVVGPRSALFAPVPRLGLVVLDEEHEWTYKQEEAQPLYHSRTVASELSHLTGAVVVLGSATPDVETYYYARDARSLRHQLLELPHRIGEESPDRTSKLAQVEIIDMREELRDGNRSIFSRGLAQNLQQCVRRGQQAILFLNRRGSAPIVQCRDCGHVVNCTRCSVPLAYHSGSEPEDSSPGESSEPRLMCHRCNRRTRVPRTCRECGSSHIRQLGTGTQRVVDEVTGLLPGVRVQRWDSDTARRGLDPGETMRRFQSGEIQVLVG</sequence>
<dbReference type="InterPro" id="IPR011545">
    <property type="entry name" value="DEAD/DEAH_box_helicase_dom"/>
</dbReference>
<dbReference type="SUPFAM" id="SSF52540">
    <property type="entry name" value="P-loop containing nucleoside triphosphate hydrolases"/>
    <property type="match status" value="1"/>
</dbReference>
<evidence type="ECO:0000256" key="6">
    <source>
        <dbReference type="ARBA" id="ARBA00022806"/>
    </source>
</evidence>
<evidence type="ECO:0000259" key="13">
    <source>
        <dbReference type="PROSITE" id="PS51192"/>
    </source>
</evidence>
<keyword evidence="8" id="KW-0067">ATP-binding</keyword>
<dbReference type="EMBL" id="UINC01031377">
    <property type="protein sequence ID" value="SVB17321.1"/>
    <property type="molecule type" value="Genomic_DNA"/>
</dbReference>
<reference evidence="14" key="1">
    <citation type="submission" date="2018-05" db="EMBL/GenBank/DDBJ databases">
        <authorList>
            <person name="Lanie J.A."/>
            <person name="Ng W.-L."/>
            <person name="Kazmierczak K.M."/>
            <person name="Andrzejewski T.M."/>
            <person name="Davidsen T.M."/>
            <person name="Wayne K.J."/>
            <person name="Tettelin H."/>
            <person name="Glass J.I."/>
            <person name="Rusch D."/>
            <person name="Podicherti R."/>
            <person name="Tsui H.-C.T."/>
            <person name="Winkler M.E."/>
        </authorList>
    </citation>
    <scope>NUCLEOTIDE SEQUENCE</scope>
</reference>
<keyword evidence="4" id="KW-0547">Nucleotide-binding</keyword>
<dbReference type="CDD" id="cd17929">
    <property type="entry name" value="DEXHc_priA"/>
    <property type="match status" value="1"/>
</dbReference>
<organism evidence="14">
    <name type="scientific">marine metagenome</name>
    <dbReference type="NCBI Taxonomy" id="408172"/>
    <lineage>
        <taxon>unclassified sequences</taxon>
        <taxon>metagenomes</taxon>
        <taxon>ecological metagenomes</taxon>
    </lineage>
</organism>
<dbReference type="GO" id="GO:0006302">
    <property type="term" value="P:double-strand break repair"/>
    <property type="evidence" value="ECO:0007669"/>
    <property type="project" value="InterPro"/>
</dbReference>
<proteinExistence type="predicted"/>
<dbReference type="Pfam" id="PF17764">
    <property type="entry name" value="PriA_3primeBD"/>
    <property type="match status" value="1"/>
</dbReference>
<dbReference type="Pfam" id="PF00270">
    <property type="entry name" value="DEAD"/>
    <property type="match status" value="1"/>
</dbReference>
<evidence type="ECO:0000256" key="7">
    <source>
        <dbReference type="ARBA" id="ARBA00022833"/>
    </source>
</evidence>
<name>A0A382BV06_9ZZZZ</name>
<dbReference type="AlphaFoldDB" id="A0A382BV06"/>
<evidence type="ECO:0000256" key="5">
    <source>
        <dbReference type="ARBA" id="ARBA00022801"/>
    </source>
</evidence>
<dbReference type="GO" id="GO:0043138">
    <property type="term" value="F:3'-5' DNA helicase activity"/>
    <property type="evidence" value="ECO:0007669"/>
    <property type="project" value="UniProtKB-EC"/>
</dbReference>